<gene>
    <name evidence="7" type="ORF">FQA47_008800</name>
</gene>
<dbReference type="EMBL" id="WKFB01000989">
    <property type="protein sequence ID" value="KAF6716194.1"/>
    <property type="molecule type" value="Genomic_DNA"/>
</dbReference>
<name>A0A834BRW0_ORYME</name>
<sequence>MDSNVTKAFPQESDEERLLMVHNPLPPLHQGMLHQESPPVQAFGNPPQYAGRGYDPPGFVTSANTSRAQRNPVKDYLGFSVFTMLCCCLPFGIFALIQSIIAREANFYQDWMRAERKSRNAKILNCVALGMGILILIPASGFLVYNLIIDDNDD</sequence>
<proteinExistence type="inferred from homology"/>
<keyword evidence="4 6" id="KW-1133">Transmembrane helix</keyword>
<dbReference type="InterPro" id="IPR007593">
    <property type="entry name" value="CD225/Dispanin_fam"/>
</dbReference>
<evidence type="ECO:0000256" key="1">
    <source>
        <dbReference type="ARBA" id="ARBA00004370"/>
    </source>
</evidence>
<dbReference type="InterPro" id="IPR051423">
    <property type="entry name" value="CD225/Dispanin"/>
</dbReference>
<dbReference type="AlphaFoldDB" id="A0A834BRW0"/>
<protein>
    <submittedName>
        <fullName evidence="7">Proline-rich transmembrane protein 1</fullName>
    </submittedName>
</protein>
<evidence type="ECO:0000256" key="3">
    <source>
        <dbReference type="ARBA" id="ARBA00022692"/>
    </source>
</evidence>
<keyword evidence="5 6" id="KW-0472">Membrane</keyword>
<evidence type="ECO:0000256" key="5">
    <source>
        <dbReference type="ARBA" id="ARBA00023136"/>
    </source>
</evidence>
<dbReference type="PANTHER" id="PTHR14948:SF46">
    <property type="entry name" value="DISPANIN SUBFAMILY A MEMBER 2B-LIKE-RELATED"/>
    <property type="match status" value="1"/>
</dbReference>
<organism evidence="7 8">
    <name type="scientific">Oryzias melastigma</name>
    <name type="common">Marine medaka</name>
    <dbReference type="NCBI Taxonomy" id="30732"/>
    <lineage>
        <taxon>Eukaryota</taxon>
        <taxon>Metazoa</taxon>
        <taxon>Chordata</taxon>
        <taxon>Craniata</taxon>
        <taxon>Vertebrata</taxon>
        <taxon>Euteleostomi</taxon>
        <taxon>Actinopterygii</taxon>
        <taxon>Neopterygii</taxon>
        <taxon>Teleostei</taxon>
        <taxon>Neoteleostei</taxon>
        <taxon>Acanthomorphata</taxon>
        <taxon>Ovalentaria</taxon>
        <taxon>Atherinomorphae</taxon>
        <taxon>Beloniformes</taxon>
        <taxon>Adrianichthyidae</taxon>
        <taxon>Oryziinae</taxon>
        <taxon>Oryzias</taxon>
    </lineage>
</organism>
<dbReference type="PANTHER" id="PTHR14948">
    <property type="entry name" value="NG5"/>
    <property type="match status" value="1"/>
</dbReference>
<accession>A0A834BRW0</accession>
<keyword evidence="3 6" id="KW-0812">Transmembrane</keyword>
<comment type="similarity">
    <text evidence="2">Belongs to the CD225/Dispanin family.</text>
</comment>
<comment type="subcellular location">
    <subcellularLocation>
        <location evidence="1">Membrane</location>
    </subcellularLocation>
</comment>
<feature type="transmembrane region" description="Helical" evidence="6">
    <location>
        <begin position="123"/>
        <end position="148"/>
    </location>
</feature>
<evidence type="ECO:0000256" key="4">
    <source>
        <dbReference type="ARBA" id="ARBA00022989"/>
    </source>
</evidence>
<dbReference type="Pfam" id="PF04505">
    <property type="entry name" value="CD225"/>
    <property type="match status" value="1"/>
</dbReference>
<evidence type="ECO:0000256" key="6">
    <source>
        <dbReference type="SAM" id="Phobius"/>
    </source>
</evidence>
<reference evidence="7" key="1">
    <citation type="journal article" name="BMC Genomics">
        <title>Long-read sequencing and de novo genome assembly of marine medaka (Oryzias melastigma).</title>
        <authorList>
            <person name="Liang P."/>
            <person name="Saqib H.S.A."/>
            <person name="Ni X."/>
            <person name="Shen Y."/>
        </authorList>
    </citation>
    <scope>NUCLEOTIDE SEQUENCE</scope>
    <source>
        <strain evidence="7">Bigg-433</strain>
    </source>
</reference>
<evidence type="ECO:0000313" key="8">
    <source>
        <dbReference type="Proteomes" id="UP000646548"/>
    </source>
</evidence>
<feature type="transmembrane region" description="Helical" evidence="6">
    <location>
        <begin position="76"/>
        <end position="102"/>
    </location>
</feature>
<dbReference type="Proteomes" id="UP000646548">
    <property type="component" value="Unassembled WGS sequence"/>
</dbReference>
<evidence type="ECO:0000313" key="7">
    <source>
        <dbReference type="EMBL" id="KAF6716194.1"/>
    </source>
</evidence>
<evidence type="ECO:0000256" key="2">
    <source>
        <dbReference type="ARBA" id="ARBA00006843"/>
    </source>
</evidence>
<comment type="caution">
    <text evidence="7">The sequence shown here is derived from an EMBL/GenBank/DDBJ whole genome shotgun (WGS) entry which is preliminary data.</text>
</comment>
<dbReference type="GO" id="GO:0016020">
    <property type="term" value="C:membrane"/>
    <property type="evidence" value="ECO:0007669"/>
    <property type="project" value="UniProtKB-SubCell"/>
</dbReference>